<sequence length="234" mass="27372">MKKLVESSSKKSCTSLSYSLHYILVVPRYREKPDKESLSDDDDQKETTSIKNKPENNGDLSPQLYYINLFLRKIDNHMKTTPKRATKECIHIEVRTDQKPTMPCLNEDRFCIIWNLMSQGATALKILIQKIKEESLRIYLFSNAMIFYSISVPNLEDMFQLPIEQVHGIVFKMIMNEELMGSIKESSQTIILSKARSSKIQNLSIELMEKICRLNEQNEKLTHFYSRQRQQLLN</sequence>
<organism evidence="3 4">
    <name type="scientific">Rotaria magnacalcarata</name>
    <dbReference type="NCBI Taxonomy" id="392030"/>
    <lineage>
        <taxon>Eukaryota</taxon>
        <taxon>Metazoa</taxon>
        <taxon>Spiralia</taxon>
        <taxon>Gnathifera</taxon>
        <taxon>Rotifera</taxon>
        <taxon>Eurotatoria</taxon>
        <taxon>Bdelloidea</taxon>
        <taxon>Philodinida</taxon>
        <taxon>Philodinidae</taxon>
        <taxon>Rotaria</taxon>
    </lineage>
</organism>
<feature type="domain" description="PCI" evidence="2">
    <location>
        <begin position="123"/>
        <end position="194"/>
    </location>
</feature>
<dbReference type="Pfam" id="PF01399">
    <property type="entry name" value="PCI"/>
    <property type="match status" value="1"/>
</dbReference>
<reference evidence="3" key="1">
    <citation type="submission" date="2021-02" db="EMBL/GenBank/DDBJ databases">
        <authorList>
            <person name="Nowell W R."/>
        </authorList>
    </citation>
    <scope>NUCLEOTIDE SEQUENCE</scope>
</reference>
<dbReference type="AlphaFoldDB" id="A0A816EQR4"/>
<evidence type="ECO:0000313" key="4">
    <source>
        <dbReference type="Proteomes" id="UP000663834"/>
    </source>
</evidence>
<evidence type="ECO:0000256" key="1">
    <source>
        <dbReference type="SAM" id="MobiDB-lite"/>
    </source>
</evidence>
<dbReference type="InterPro" id="IPR036390">
    <property type="entry name" value="WH_DNA-bd_sf"/>
</dbReference>
<dbReference type="GO" id="GO:0003743">
    <property type="term" value="F:translation initiation factor activity"/>
    <property type="evidence" value="ECO:0007669"/>
    <property type="project" value="InterPro"/>
</dbReference>
<dbReference type="SUPFAM" id="SSF46785">
    <property type="entry name" value="Winged helix' DNA-binding domain"/>
    <property type="match status" value="1"/>
</dbReference>
<dbReference type="PANTHER" id="PTHR13937:SF0">
    <property type="entry name" value="EUKARYOTIC TRANSLATION INITIATION FACTOR 3 SUBUNIT C-RELATED"/>
    <property type="match status" value="1"/>
</dbReference>
<feature type="region of interest" description="Disordered" evidence="1">
    <location>
        <begin position="33"/>
        <end position="57"/>
    </location>
</feature>
<dbReference type="Proteomes" id="UP000663834">
    <property type="component" value="Unassembled WGS sequence"/>
</dbReference>
<dbReference type="GO" id="GO:0005852">
    <property type="term" value="C:eukaryotic translation initiation factor 3 complex"/>
    <property type="evidence" value="ECO:0007669"/>
    <property type="project" value="InterPro"/>
</dbReference>
<dbReference type="OrthoDB" id="29647at2759"/>
<name>A0A816EQR4_9BILA</name>
<evidence type="ECO:0000259" key="2">
    <source>
        <dbReference type="Pfam" id="PF01399"/>
    </source>
</evidence>
<dbReference type="GO" id="GO:0031369">
    <property type="term" value="F:translation initiation factor binding"/>
    <property type="evidence" value="ECO:0007669"/>
    <property type="project" value="InterPro"/>
</dbReference>
<accession>A0A816EQR4</accession>
<comment type="caution">
    <text evidence="3">The sequence shown here is derived from an EMBL/GenBank/DDBJ whole genome shotgun (WGS) entry which is preliminary data.</text>
</comment>
<dbReference type="EMBL" id="CAJNOW010016617">
    <property type="protein sequence ID" value="CAF1651285.1"/>
    <property type="molecule type" value="Genomic_DNA"/>
</dbReference>
<dbReference type="PANTHER" id="PTHR13937">
    <property type="entry name" value="EUKARYOTIC TRANSLATION INITATION FACTOR 3, SUBUNIT 8 EIF3S8 -RELATED"/>
    <property type="match status" value="1"/>
</dbReference>
<dbReference type="InterPro" id="IPR027516">
    <property type="entry name" value="EIF3C"/>
</dbReference>
<protein>
    <recommendedName>
        <fullName evidence="2">PCI domain-containing protein</fullName>
    </recommendedName>
</protein>
<dbReference type="InterPro" id="IPR000717">
    <property type="entry name" value="PCI_dom"/>
</dbReference>
<feature type="compositionally biased region" description="Basic and acidic residues" evidence="1">
    <location>
        <begin position="45"/>
        <end position="56"/>
    </location>
</feature>
<dbReference type="GO" id="GO:0003723">
    <property type="term" value="F:RNA binding"/>
    <property type="evidence" value="ECO:0007669"/>
    <property type="project" value="InterPro"/>
</dbReference>
<gene>
    <name evidence="3" type="ORF">KQP761_LOCUS30031</name>
</gene>
<evidence type="ECO:0000313" key="3">
    <source>
        <dbReference type="EMBL" id="CAF1651285.1"/>
    </source>
</evidence>
<proteinExistence type="predicted"/>